<reference evidence="10 11" key="1">
    <citation type="submission" date="2020-10" db="EMBL/GenBank/DDBJ databases">
        <title>Phylogeny of dyella-like bacteria.</title>
        <authorList>
            <person name="Fu J."/>
        </authorList>
    </citation>
    <scope>NUCLEOTIDE SEQUENCE [LARGE SCALE GENOMIC DNA]</scope>
    <source>
        <strain evidence="10 11">DHOB07</strain>
    </source>
</reference>
<dbReference type="GO" id="GO:0004601">
    <property type="term" value="F:peroxidase activity"/>
    <property type="evidence" value="ECO:0007669"/>
    <property type="project" value="UniProtKB-KW"/>
</dbReference>
<name>A0ABW8IV90_9GAMM</name>
<evidence type="ECO:0000256" key="3">
    <source>
        <dbReference type="ARBA" id="ARBA00022723"/>
    </source>
</evidence>
<comment type="caution">
    <text evidence="10">The sequence shown here is derived from an EMBL/GenBank/DDBJ whole genome shotgun (WGS) entry which is preliminary data.</text>
</comment>
<protein>
    <submittedName>
        <fullName evidence="10">Cytochrome-c peroxidase</fullName>
    </submittedName>
</protein>
<dbReference type="PANTHER" id="PTHR30600">
    <property type="entry name" value="CYTOCHROME C PEROXIDASE-RELATED"/>
    <property type="match status" value="1"/>
</dbReference>
<keyword evidence="11" id="KW-1185">Reference proteome</keyword>
<dbReference type="Gene3D" id="1.10.760.10">
    <property type="entry name" value="Cytochrome c-like domain"/>
    <property type="match status" value="2"/>
</dbReference>
<keyword evidence="5" id="KW-0560">Oxidoreductase</keyword>
<evidence type="ECO:0000256" key="4">
    <source>
        <dbReference type="ARBA" id="ARBA00022729"/>
    </source>
</evidence>
<accession>A0ABW8IV90</accession>
<keyword evidence="3 7" id="KW-0479">Metal-binding</keyword>
<dbReference type="PANTHER" id="PTHR30600:SF10">
    <property type="entry name" value="BLL6722 PROTEIN"/>
    <property type="match status" value="1"/>
</dbReference>
<dbReference type="InterPro" id="IPR051395">
    <property type="entry name" value="Cytochrome_c_Peroxidase/MauG"/>
</dbReference>
<keyword evidence="6 7" id="KW-0408">Iron</keyword>
<dbReference type="SUPFAM" id="SSF46626">
    <property type="entry name" value="Cytochrome c"/>
    <property type="match status" value="2"/>
</dbReference>
<evidence type="ECO:0000256" key="2">
    <source>
        <dbReference type="ARBA" id="ARBA00022617"/>
    </source>
</evidence>
<feature type="chain" id="PRO_5045223652" evidence="8">
    <location>
        <begin position="29"/>
        <end position="456"/>
    </location>
</feature>
<gene>
    <name evidence="10" type="ORF">ISP13_10245</name>
</gene>
<organism evidence="10 11">
    <name type="scientific">Dyella lipolytica</name>
    <dbReference type="NCBI Taxonomy" id="1867835"/>
    <lineage>
        <taxon>Bacteria</taxon>
        <taxon>Pseudomonadati</taxon>
        <taxon>Pseudomonadota</taxon>
        <taxon>Gammaproteobacteria</taxon>
        <taxon>Lysobacterales</taxon>
        <taxon>Rhodanobacteraceae</taxon>
        <taxon>Dyella</taxon>
    </lineage>
</organism>
<evidence type="ECO:0000256" key="5">
    <source>
        <dbReference type="ARBA" id="ARBA00023002"/>
    </source>
</evidence>
<keyword evidence="4 8" id="KW-0732">Signal</keyword>
<evidence type="ECO:0000313" key="11">
    <source>
        <dbReference type="Proteomes" id="UP001620405"/>
    </source>
</evidence>
<dbReference type="InterPro" id="IPR004852">
    <property type="entry name" value="Di-haem_cyt_c_peroxidsae"/>
</dbReference>
<evidence type="ECO:0000256" key="1">
    <source>
        <dbReference type="ARBA" id="ARBA00004196"/>
    </source>
</evidence>
<keyword evidence="2 7" id="KW-0349">Heme</keyword>
<dbReference type="Pfam" id="PF03150">
    <property type="entry name" value="CCP_MauG"/>
    <property type="match status" value="1"/>
</dbReference>
<evidence type="ECO:0000256" key="7">
    <source>
        <dbReference type="PROSITE-ProRule" id="PRU00433"/>
    </source>
</evidence>
<feature type="signal peptide" evidence="8">
    <location>
        <begin position="1"/>
        <end position="28"/>
    </location>
</feature>
<proteinExistence type="predicted"/>
<feature type="domain" description="Cytochrome c" evidence="9">
    <location>
        <begin position="63"/>
        <end position="199"/>
    </location>
</feature>
<comment type="subcellular location">
    <subcellularLocation>
        <location evidence="1">Cell envelope</location>
    </subcellularLocation>
</comment>
<evidence type="ECO:0000256" key="6">
    <source>
        <dbReference type="ARBA" id="ARBA00023004"/>
    </source>
</evidence>
<evidence type="ECO:0000259" key="9">
    <source>
        <dbReference type="PROSITE" id="PS51007"/>
    </source>
</evidence>
<dbReference type="PROSITE" id="PS51007">
    <property type="entry name" value="CYTC"/>
    <property type="match status" value="2"/>
</dbReference>
<evidence type="ECO:0000313" key="10">
    <source>
        <dbReference type="EMBL" id="MFK2873911.1"/>
    </source>
</evidence>
<sequence length="456" mass="49982">MHAQCKRHRLFKVLLGTVCAFSCVTSYAFLDKATTLQSDVADVSGINPHPVHLKLPQANPLSAVAQLGKSLFFDPMLSGSGRQSCASCHSPAYGYNPPNALTVQPGGVDLHKVGYRPPLSLGYLYRQPPFSIGPDPADNDVAPDLNAIAASARGNPRASKQAGMVPAAPAMVAQGGLFWDGRADSLQRQAYLPLLNPVEMGNTSIDDVANKLVHSRYRQTFALLFGPGILNDPQQLVSEAMFAIGRFQIEDTSFHPFTSKYDAWLQGLAPLTPAEMRGLRLFNDPKKGNCAGCHLSQPGRDGLPPLFTDAQYEALGVPRNTTLAFNRDPHYYDLGICGPFRKDLARQTQYCGMFLTPTLRNVDKRAVFFHNGVYHSLTQVLDFYNLRSVTPAKIYPHDASGKLDLYNDIPAAYQSNVDTTDAPLDRHVGDPPPLTARDIQDIITFLHTLDDGYLRE</sequence>
<dbReference type="EMBL" id="JADIKG010000012">
    <property type="protein sequence ID" value="MFK2873911.1"/>
    <property type="molecule type" value="Genomic_DNA"/>
</dbReference>
<evidence type="ECO:0000256" key="8">
    <source>
        <dbReference type="SAM" id="SignalP"/>
    </source>
</evidence>
<dbReference type="Proteomes" id="UP001620405">
    <property type="component" value="Unassembled WGS sequence"/>
</dbReference>
<feature type="domain" description="Cytochrome c" evidence="9">
    <location>
        <begin position="273"/>
        <end position="450"/>
    </location>
</feature>
<dbReference type="InterPro" id="IPR036909">
    <property type="entry name" value="Cyt_c-like_dom_sf"/>
</dbReference>
<keyword evidence="10" id="KW-0575">Peroxidase</keyword>
<dbReference type="InterPro" id="IPR009056">
    <property type="entry name" value="Cyt_c-like_dom"/>
</dbReference>